<keyword evidence="2" id="KW-1185">Reference proteome</keyword>
<dbReference type="Proteomes" id="UP000004226">
    <property type="component" value="Unassembled WGS sequence"/>
</dbReference>
<comment type="caution">
    <text evidence="1">The sequence shown here is derived from an EMBL/GenBank/DDBJ whole genome shotgun (WGS) entry which is preliminary data.</text>
</comment>
<gene>
    <name evidence="1" type="ORF">HMPREF0554_0751</name>
</gene>
<evidence type="ECO:0000313" key="2">
    <source>
        <dbReference type="Proteomes" id="UP000004226"/>
    </source>
</evidence>
<accession>D0GIJ9</accession>
<dbReference type="InterPro" id="IPR009282">
    <property type="entry name" value="DUF937"/>
</dbReference>
<protein>
    <recommendedName>
        <fullName evidence="3">DUF937 domain-containing protein</fullName>
    </recommendedName>
</protein>
<proteinExistence type="predicted"/>
<evidence type="ECO:0000313" key="1">
    <source>
        <dbReference type="EMBL" id="EEY36070.1"/>
    </source>
</evidence>
<dbReference type="EMBL" id="ADAD01000012">
    <property type="protein sequence ID" value="EEY36070.1"/>
    <property type="molecule type" value="Genomic_DNA"/>
</dbReference>
<name>D0GIJ9_9FUSO</name>
<organism evidence="1 2">
    <name type="scientific">Pseudoleptotrichia goodfellowii F0264</name>
    <dbReference type="NCBI Taxonomy" id="596323"/>
    <lineage>
        <taxon>Bacteria</taxon>
        <taxon>Fusobacteriati</taxon>
        <taxon>Fusobacteriota</taxon>
        <taxon>Fusobacteriia</taxon>
        <taxon>Fusobacteriales</taxon>
        <taxon>Leptotrichiaceae</taxon>
        <taxon>Pseudoleptotrichia</taxon>
    </lineage>
</organism>
<evidence type="ECO:0008006" key="3">
    <source>
        <dbReference type="Google" id="ProtNLM"/>
    </source>
</evidence>
<sequence length="214" mass="22112">MAKIVNFGYNIKKYLGGNMNLEALLGLLGGQDLGALTSQIGGSENQVKNGLEAALPAMLAALNKNTNSEKGAESLNKALETKHDGSILNNLQGYLSNPDLKDGEGILNHLFGNQTSNVANAVSQSSGLDANGSMKMLQMLAPVVLGALGQQKKENNLDAGGLNALTSMLSGSLGGNEKASGMMGLVTNMLDANKDGNVMDDIMGMVGKFLGGKK</sequence>
<dbReference type="Pfam" id="PF06078">
    <property type="entry name" value="DUF937"/>
    <property type="match status" value="1"/>
</dbReference>
<reference evidence="1 2" key="1">
    <citation type="submission" date="2009-10" db="EMBL/GenBank/DDBJ databases">
        <authorList>
            <person name="Harkins D.M."/>
            <person name="Madupu R."/>
            <person name="Durkin A.S."/>
            <person name="Torralba M."/>
            <person name="Methe B."/>
            <person name="Sutton G.G."/>
            <person name="Strausberg R.L."/>
            <person name="Nelson K.E."/>
        </authorList>
    </citation>
    <scope>NUCLEOTIDE SEQUENCE [LARGE SCALE GENOMIC DNA]</scope>
    <source>
        <strain evidence="1 2">F0264</strain>
    </source>
</reference>
<dbReference type="eggNOG" id="COG5403">
    <property type="taxonomic scope" value="Bacteria"/>
</dbReference>
<dbReference type="AlphaFoldDB" id="D0GIJ9"/>